<dbReference type="InterPro" id="IPR036890">
    <property type="entry name" value="HATPase_C_sf"/>
</dbReference>
<dbReference type="CDD" id="cd16917">
    <property type="entry name" value="HATPase_UhpB-NarQ-NarX-like"/>
    <property type="match status" value="1"/>
</dbReference>
<keyword evidence="9" id="KW-0812">Transmembrane</keyword>
<name>A0ABW6GRJ4_9ACTN</name>
<dbReference type="PANTHER" id="PTHR24421:SF10">
    <property type="entry name" value="NITRATE_NITRITE SENSOR PROTEIN NARQ"/>
    <property type="match status" value="1"/>
</dbReference>
<feature type="transmembrane region" description="Helical" evidence="9">
    <location>
        <begin position="126"/>
        <end position="149"/>
    </location>
</feature>
<evidence type="ECO:0000256" key="5">
    <source>
        <dbReference type="ARBA" id="ARBA00022741"/>
    </source>
</evidence>
<keyword evidence="6 11" id="KW-0418">Kinase</keyword>
<feature type="transmembrane region" description="Helical" evidence="9">
    <location>
        <begin position="102"/>
        <end position="120"/>
    </location>
</feature>
<dbReference type="InterPro" id="IPR011712">
    <property type="entry name" value="Sig_transdc_His_kin_sub3_dim/P"/>
</dbReference>
<keyword evidence="12" id="KW-1185">Reference proteome</keyword>
<dbReference type="PANTHER" id="PTHR24421">
    <property type="entry name" value="NITRATE/NITRITE SENSOR PROTEIN NARX-RELATED"/>
    <property type="match status" value="1"/>
</dbReference>
<feature type="domain" description="Signal transduction histidine kinase subgroup 3 dimerisation and phosphoacceptor" evidence="10">
    <location>
        <begin position="185"/>
        <end position="249"/>
    </location>
</feature>
<dbReference type="GO" id="GO:0016301">
    <property type="term" value="F:kinase activity"/>
    <property type="evidence" value="ECO:0007669"/>
    <property type="project" value="UniProtKB-KW"/>
</dbReference>
<feature type="transmembrane region" description="Helical" evidence="9">
    <location>
        <begin position="67"/>
        <end position="90"/>
    </location>
</feature>
<keyword evidence="5" id="KW-0547">Nucleotide-binding</keyword>
<reference evidence="11 12" key="1">
    <citation type="submission" date="2024-09" db="EMBL/GenBank/DDBJ databases">
        <title>The Natural Products Discovery Center: Release of the First 8490 Sequenced Strains for Exploring Actinobacteria Biosynthetic Diversity.</title>
        <authorList>
            <person name="Kalkreuter E."/>
            <person name="Kautsar S.A."/>
            <person name="Yang D."/>
            <person name="Bader C.D."/>
            <person name="Teijaro C.N."/>
            <person name="Fluegel L."/>
            <person name="Davis C.M."/>
            <person name="Simpson J.R."/>
            <person name="Lauterbach L."/>
            <person name="Steele A.D."/>
            <person name="Gui C."/>
            <person name="Meng S."/>
            <person name="Li G."/>
            <person name="Viehrig K."/>
            <person name="Ye F."/>
            <person name="Su P."/>
            <person name="Kiefer A.F."/>
            <person name="Nichols A."/>
            <person name="Cepeda A.J."/>
            <person name="Yan W."/>
            <person name="Fan B."/>
            <person name="Jiang Y."/>
            <person name="Adhikari A."/>
            <person name="Zheng C.-J."/>
            <person name="Schuster L."/>
            <person name="Cowan T.M."/>
            <person name="Smanski M.J."/>
            <person name="Chevrette M.G."/>
            <person name="De Carvalho L.P.S."/>
            <person name="Shen B."/>
        </authorList>
    </citation>
    <scope>NUCLEOTIDE SEQUENCE [LARGE SCALE GENOMIC DNA]</scope>
    <source>
        <strain evidence="11 12">NPDC058753</strain>
    </source>
</reference>
<comment type="catalytic activity">
    <reaction evidence="1">
        <text>ATP + protein L-histidine = ADP + protein N-phospho-L-histidine.</text>
        <dbReference type="EC" id="2.7.13.3"/>
    </reaction>
</comment>
<dbReference type="InterPro" id="IPR050482">
    <property type="entry name" value="Sensor_HK_TwoCompSys"/>
</dbReference>
<gene>
    <name evidence="11" type="ORF">ACFW6T_25730</name>
</gene>
<dbReference type="Gene3D" id="1.20.5.1930">
    <property type="match status" value="1"/>
</dbReference>
<feature type="transmembrane region" description="Helical" evidence="9">
    <location>
        <begin position="414"/>
        <end position="437"/>
    </location>
</feature>
<evidence type="ECO:0000256" key="7">
    <source>
        <dbReference type="ARBA" id="ARBA00022840"/>
    </source>
</evidence>
<evidence type="ECO:0000256" key="6">
    <source>
        <dbReference type="ARBA" id="ARBA00022777"/>
    </source>
</evidence>
<keyword evidence="9" id="KW-0472">Membrane</keyword>
<evidence type="ECO:0000313" key="11">
    <source>
        <dbReference type="EMBL" id="MFE1355395.1"/>
    </source>
</evidence>
<evidence type="ECO:0000256" key="1">
    <source>
        <dbReference type="ARBA" id="ARBA00000085"/>
    </source>
</evidence>
<evidence type="ECO:0000256" key="3">
    <source>
        <dbReference type="ARBA" id="ARBA00022553"/>
    </source>
</evidence>
<evidence type="ECO:0000256" key="8">
    <source>
        <dbReference type="ARBA" id="ARBA00023012"/>
    </source>
</evidence>
<keyword evidence="3" id="KW-0597">Phosphoprotein</keyword>
<sequence length="531" mass="55870">MKRTWWRRAFPGPWRVWTVVREVLGGLLVCGLAALLQAADDGGWPSGLVVGASAVLYALRRGLPGPVLVVSAAGVGGPAGFLPVLVTAGYSAGRRLGRPWRAPAVLALGFLATLGVGLLQNRRDHFPIPVLLGLCVAGYLLVGVLPAVIGRYRAQRVALLDSLRERNAQLLRERVMIARQARLRERHRIAQDMHDSLGHQLALIAVHTGALEVDRTLGEQQREAVAVLRRAATGAMRELREVVGLLREDTATAPGGADAIDRLAAASGATGARIELRHQGTARPLAAATGHAAYRIAQEGLTNAHKHARGAEITLTVRYEPDALVVEVVNGPGGDGTAAVSGGQGLTGLRERARLLGGMVHSGPLPDGGFRLAGVLPYTSEGARAAAPDDEELDLLAGASVEPEKRRRSPAVGCALGALGVLGVVAAVAALGAVMFVSSLRDATVQTKLYDSIQVGQSEESVNERLPVGSDFLTGDFRKFGPPVPEGAHCRWFAGDLGGDLGGGAESGQEVLRFCFKDGLLVEKQRFRGKV</sequence>
<protein>
    <recommendedName>
        <fullName evidence="2">histidine kinase</fullName>
        <ecNumber evidence="2">2.7.13.3</ecNumber>
    </recommendedName>
</protein>
<keyword evidence="9" id="KW-1133">Transmembrane helix</keyword>
<dbReference type="Proteomes" id="UP001599542">
    <property type="component" value="Unassembled WGS sequence"/>
</dbReference>
<evidence type="ECO:0000259" key="10">
    <source>
        <dbReference type="Pfam" id="PF07730"/>
    </source>
</evidence>
<dbReference type="Pfam" id="PF07730">
    <property type="entry name" value="HisKA_3"/>
    <property type="match status" value="1"/>
</dbReference>
<proteinExistence type="predicted"/>
<dbReference type="SUPFAM" id="SSF55874">
    <property type="entry name" value="ATPase domain of HSP90 chaperone/DNA topoisomerase II/histidine kinase"/>
    <property type="match status" value="1"/>
</dbReference>
<keyword evidence="4" id="KW-0808">Transferase</keyword>
<keyword evidence="8" id="KW-0902">Two-component regulatory system</keyword>
<organism evidence="11 12">
    <name type="scientific">Kitasatospora phosalacinea</name>
    <dbReference type="NCBI Taxonomy" id="2065"/>
    <lineage>
        <taxon>Bacteria</taxon>
        <taxon>Bacillati</taxon>
        <taxon>Actinomycetota</taxon>
        <taxon>Actinomycetes</taxon>
        <taxon>Kitasatosporales</taxon>
        <taxon>Streptomycetaceae</taxon>
        <taxon>Kitasatospora</taxon>
    </lineage>
</organism>
<dbReference type="EC" id="2.7.13.3" evidence="2"/>
<evidence type="ECO:0000313" key="12">
    <source>
        <dbReference type="Proteomes" id="UP001599542"/>
    </source>
</evidence>
<dbReference type="RefSeq" id="WP_380314724.1">
    <property type="nucleotide sequence ID" value="NZ_JBHYPW010000001.1"/>
</dbReference>
<evidence type="ECO:0000256" key="4">
    <source>
        <dbReference type="ARBA" id="ARBA00022679"/>
    </source>
</evidence>
<evidence type="ECO:0000256" key="2">
    <source>
        <dbReference type="ARBA" id="ARBA00012438"/>
    </source>
</evidence>
<accession>A0ABW6GRJ4</accession>
<keyword evidence="7" id="KW-0067">ATP-binding</keyword>
<evidence type="ECO:0000256" key="9">
    <source>
        <dbReference type="SAM" id="Phobius"/>
    </source>
</evidence>
<comment type="caution">
    <text evidence="11">The sequence shown here is derived from an EMBL/GenBank/DDBJ whole genome shotgun (WGS) entry which is preliminary data.</text>
</comment>
<dbReference type="Gene3D" id="3.30.565.10">
    <property type="entry name" value="Histidine kinase-like ATPase, C-terminal domain"/>
    <property type="match status" value="1"/>
</dbReference>
<dbReference type="EMBL" id="JBHYPX010000059">
    <property type="protein sequence ID" value="MFE1355395.1"/>
    <property type="molecule type" value="Genomic_DNA"/>
</dbReference>